<dbReference type="OrthoDB" id="9757546at2"/>
<dbReference type="Proteomes" id="UP000192602">
    <property type="component" value="Unassembled WGS sequence"/>
</dbReference>
<evidence type="ECO:0000313" key="6">
    <source>
        <dbReference type="EMBL" id="SMC09707.1"/>
    </source>
</evidence>
<name>A0A1W1WTV0_9BACT</name>
<dbReference type="EMBL" id="FWWZ01000001">
    <property type="protein sequence ID" value="SMC09707.1"/>
    <property type="molecule type" value="Genomic_DNA"/>
</dbReference>
<dbReference type="PANTHER" id="PTHR48267">
    <property type="entry name" value="CUPREDOXIN SUPERFAMILY PROTEIN"/>
    <property type="match status" value="1"/>
</dbReference>
<keyword evidence="1" id="KW-0479">Metal-binding</keyword>
<dbReference type="PANTHER" id="PTHR48267:SF1">
    <property type="entry name" value="BILIRUBIN OXIDASE"/>
    <property type="match status" value="1"/>
</dbReference>
<evidence type="ECO:0000313" key="7">
    <source>
        <dbReference type="Proteomes" id="UP000192602"/>
    </source>
</evidence>
<dbReference type="InterPro" id="IPR002355">
    <property type="entry name" value="Cu_oxidase_Cu_BS"/>
</dbReference>
<evidence type="ECO:0000256" key="1">
    <source>
        <dbReference type="ARBA" id="ARBA00022723"/>
    </source>
</evidence>
<keyword evidence="6" id="KW-0946">Virion</keyword>
<dbReference type="GO" id="GO:0016491">
    <property type="term" value="F:oxidoreductase activity"/>
    <property type="evidence" value="ECO:0007669"/>
    <property type="project" value="UniProtKB-KW"/>
</dbReference>
<dbReference type="Gene3D" id="2.60.40.420">
    <property type="entry name" value="Cupredoxins - blue copper proteins"/>
    <property type="match status" value="3"/>
</dbReference>
<accession>A0A1W1WTV0</accession>
<dbReference type="GO" id="GO:0051301">
    <property type="term" value="P:cell division"/>
    <property type="evidence" value="ECO:0007669"/>
    <property type="project" value="UniProtKB-KW"/>
</dbReference>
<keyword evidence="6" id="KW-0131">Cell cycle</keyword>
<dbReference type="InterPro" id="IPR045087">
    <property type="entry name" value="Cu-oxidase_fam"/>
</dbReference>
<gene>
    <name evidence="6" type="ORF">SAMN05660197_1529</name>
</gene>
<dbReference type="CDD" id="cd13890">
    <property type="entry name" value="CuRO_3_CueO_FtsP"/>
    <property type="match status" value="1"/>
</dbReference>
<reference evidence="7" key="1">
    <citation type="submission" date="2017-04" db="EMBL/GenBank/DDBJ databases">
        <authorList>
            <person name="Varghese N."/>
            <person name="Submissions S."/>
        </authorList>
    </citation>
    <scope>NUCLEOTIDE SEQUENCE [LARGE SCALE GENOMIC DNA]</scope>
    <source>
        <strain evidence="7">DSM 16512</strain>
    </source>
</reference>
<protein>
    <submittedName>
        <fullName evidence="6">Multicopper oxidase with three cupredoxin domains (Includes cell division protein FtsP and spore coat protein CotA)</fullName>
    </submittedName>
</protein>
<sequence length="479" mass="54837">MKRRDFLKLSGFAPIGIMGYGWMGHGWMGRRHSTNSNILSLKPKKSPLPIPKLLDPIIENGIKKFHLNIQESHHTFFENINTKTYGIESTYLGPTLLLRQGESVEIEYKNNLPEATTMHGHGMHVPAIMDGGVHQVINPNQCWSAKYTVNQPASTCWYHPHLMGKTAEQVYMGLAGMIIVEDEESKNLNIPQTYGVDDIPVVLQDKKFDSSGQIDYSPTRMEIKRGYKANTFLVNGAIEPYFNAKTGWLRLRVLNGANARVFTISFGLFKSFYQIATDNSFLEQPIKLNSLTLSPGERAEIVVYVDRDLVLQDRNTSKSLLYIFKDESIGLVDSLPTQLTNLERLNIHDAKRVRRFVLNMRRGHMAINSKIMNKNRIDERVPVNDVEIWEIINPMHMVHNFHIHATHFEIIERNGSARNVLPSERGFKDTIYMPPRSTAKVLVKMKDYVDEVHPYMYHCHILEHEDDGMMGQFTVVSNS</sequence>
<keyword evidence="6" id="KW-0132">Cell division</keyword>
<keyword evidence="3" id="KW-0472">Membrane</keyword>
<keyword evidence="2" id="KW-0560">Oxidoreductase</keyword>
<keyword evidence="3" id="KW-1133">Transmembrane helix</keyword>
<dbReference type="SUPFAM" id="SSF49503">
    <property type="entry name" value="Cupredoxins"/>
    <property type="match status" value="3"/>
</dbReference>
<dbReference type="InterPro" id="IPR011706">
    <property type="entry name" value="Cu-oxidase_C"/>
</dbReference>
<keyword evidence="6" id="KW-0167">Capsid protein</keyword>
<feature type="domain" description="Plastocyanin-like" evidence="5">
    <location>
        <begin position="69"/>
        <end position="184"/>
    </location>
</feature>
<feature type="domain" description="Plastocyanin-like" evidence="4">
    <location>
        <begin position="359"/>
        <end position="477"/>
    </location>
</feature>
<dbReference type="InterPro" id="IPR011707">
    <property type="entry name" value="Cu-oxidase-like_N"/>
</dbReference>
<feature type="transmembrane region" description="Helical" evidence="3">
    <location>
        <begin position="7"/>
        <end position="28"/>
    </location>
</feature>
<evidence type="ECO:0000259" key="4">
    <source>
        <dbReference type="Pfam" id="PF07731"/>
    </source>
</evidence>
<evidence type="ECO:0000259" key="5">
    <source>
        <dbReference type="Pfam" id="PF07732"/>
    </source>
</evidence>
<evidence type="ECO:0000256" key="2">
    <source>
        <dbReference type="ARBA" id="ARBA00023002"/>
    </source>
</evidence>
<dbReference type="Pfam" id="PF07731">
    <property type="entry name" value="Cu-oxidase_2"/>
    <property type="match status" value="1"/>
</dbReference>
<keyword evidence="3" id="KW-0812">Transmembrane</keyword>
<keyword evidence="7" id="KW-1185">Reference proteome</keyword>
<dbReference type="InterPro" id="IPR008972">
    <property type="entry name" value="Cupredoxin"/>
</dbReference>
<proteinExistence type="predicted"/>
<dbReference type="CDD" id="cd04232">
    <property type="entry name" value="CuRO_1_CueO_FtsP"/>
    <property type="match status" value="1"/>
</dbReference>
<dbReference type="Pfam" id="PF07732">
    <property type="entry name" value="Cu-oxidase_3"/>
    <property type="match status" value="1"/>
</dbReference>
<organism evidence="6 7">
    <name type="scientific">Nitratiruptor tergarcus DSM 16512</name>
    <dbReference type="NCBI Taxonomy" id="1069081"/>
    <lineage>
        <taxon>Bacteria</taxon>
        <taxon>Pseudomonadati</taxon>
        <taxon>Campylobacterota</taxon>
        <taxon>Epsilonproteobacteria</taxon>
        <taxon>Nautiliales</taxon>
        <taxon>Nitratiruptoraceae</taxon>
        <taxon>Nitratiruptor</taxon>
    </lineage>
</organism>
<dbReference type="STRING" id="1069081.SAMN05660197_1529"/>
<dbReference type="PROSITE" id="PS00080">
    <property type="entry name" value="MULTICOPPER_OXIDASE2"/>
    <property type="match status" value="1"/>
</dbReference>
<dbReference type="GO" id="GO:0005507">
    <property type="term" value="F:copper ion binding"/>
    <property type="evidence" value="ECO:0007669"/>
    <property type="project" value="InterPro"/>
</dbReference>
<evidence type="ECO:0000256" key="3">
    <source>
        <dbReference type="SAM" id="Phobius"/>
    </source>
</evidence>
<dbReference type="RefSeq" id="WP_084275924.1">
    <property type="nucleotide sequence ID" value="NZ_AP026671.1"/>
</dbReference>
<dbReference type="AlphaFoldDB" id="A0A1W1WTV0"/>